<evidence type="ECO:0000259" key="2">
    <source>
        <dbReference type="PROSITE" id="PS50991"/>
    </source>
</evidence>
<comment type="caution">
    <text evidence="3">The sequence shown here is derived from an EMBL/GenBank/DDBJ whole genome shotgun (WGS) entry which is preliminary data.</text>
</comment>
<dbReference type="InterPro" id="IPR013785">
    <property type="entry name" value="Aldolase_TIM"/>
</dbReference>
<keyword evidence="4" id="KW-1185">Reference proteome</keyword>
<dbReference type="RefSeq" id="WP_258294240.1">
    <property type="nucleotide sequence ID" value="NZ_JANKJG010000005.1"/>
</dbReference>
<organism evidence="3 4">
    <name type="scientific">Pseudosulfitobacter koreensis</name>
    <dbReference type="NCBI Taxonomy" id="2968472"/>
    <lineage>
        <taxon>Bacteria</taxon>
        <taxon>Pseudomonadati</taxon>
        <taxon>Pseudomonadota</taxon>
        <taxon>Alphaproteobacteria</taxon>
        <taxon>Rhodobacterales</taxon>
        <taxon>Roseobacteraceae</taxon>
        <taxon>Pseudosulfitobacter</taxon>
    </lineage>
</organism>
<reference evidence="3" key="1">
    <citation type="submission" date="2022-07" db="EMBL/GenBank/DDBJ databases">
        <title>Pseudosulfitobacter sp. strain AP-MA-4, whole genome sequence.</title>
        <authorList>
            <person name="Jiang Y."/>
        </authorList>
    </citation>
    <scope>NUCLEOTIDE SEQUENCE</scope>
    <source>
        <strain evidence="3">AP-MA-4</strain>
    </source>
</reference>
<name>A0ABT1Z063_9RHOB</name>
<evidence type="ECO:0000313" key="3">
    <source>
        <dbReference type="EMBL" id="MCR8826533.1"/>
    </source>
</evidence>
<feature type="domain" description="Pyruvate carboxyltransferase" evidence="2">
    <location>
        <begin position="7"/>
        <end position="260"/>
    </location>
</feature>
<evidence type="ECO:0000313" key="4">
    <source>
        <dbReference type="Proteomes" id="UP001165396"/>
    </source>
</evidence>
<dbReference type="InterPro" id="IPR000891">
    <property type="entry name" value="PYR_CT"/>
</dbReference>
<dbReference type="Pfam" id="PF00682">
    <property type="entry name" value="HMGL-like"/>
    <property type="match status" value="1"/>
</dbReference>
<dbReference type="PROSITE" id="PS50991">
    <property type="entry name" value="PYR_CT"/>
    <property type="match status" value="1"/>
</dbReference>
<protein>
    <recommendedName>
        <fullName evidence="2">Pyruvate carboxyltransferase domain-containing protein</fullName>
    </recommendedName>
</protein>
<dbReference type="Gene3D" id="3.20.20.70">
    <property type="entry name" value="Aldolase class I"/>
    <property type="match status" value="1"/>
</dbReference>
<keyword evidence="1" id="KW-0464">Manganese</keyword>
<dbReference type="EMBL" id="JANKJG010000005">
    <property type="protein sequence ID" value="MCR8826533.1"/>
    <property type="molecule type" value="Genomic_DNA"/>
</dbReference>
<dbReference type="PANTHER" id="PTHR10277">
    <property type="entry name" value="HOMOCITRATE SYNTHASE-RELATED"/>
    <property type="match status" value="1"/>
</dbReference>
<proteinExistence type="predicted"/>
<dbReference type="SUPFAM" id="SSF51569">
    <property type="entry name" value="Aldolase"/>
    <property type="match status" value="1"/>
</dbReference>
<dbReference type="InterPro" id="IPR050073">
    <property type="entry name" value="2-IPM_HCS-like"/>
</dbReference>
<accession>A0ABT1Z063</accession>
<dbReference type="PANTHER" id="PTHR10277:SF9">
    <property type="entry name" value="2-ISOPROPYLMALATE SYNTHASE 1, CHLOROPLASTIC-RELATED"/>
    <property type="match status" value="1"/>
</dbReference>
<sequence>MPDISRTRIVDVTLRDGGYRNNFNFGMTYICNHIRLMQGAGVDFIEVGYRNGSAVKIDKIGRTGLSDNAYIEAIRAACPDANLGLIVHAHNITEQDIYDMAERGIKLLRFCANAKSIDRTAELAALAKSLGMISTINIVRISSYTTDTLQALLDQINARDHRFDVIYAADSNGNLTPEHANRIFGTIKGAAPQAELGFHAHDNIGQAMSNTISVMENFGVTYVDASLLGMGKGIGNLRLEQLVAYLNRVGGTRYDPLQIICAAHLLRNDAEYFENEDYSIDIISGLNDLSVVERDRAFNIWQTARQQALA</sequence>
<evidence type="ECO:0000256" key="1">
    <source>
        <dbReference type="ARBA" id="ARBA00023211"/>
    </source>
</evidence>
<dbReference type="Proteomes" id="UP001165396">
    <property type="component" value="Unassembled WGS sequence"/>
</dbReference>
<gene>
    <name evidence="3" type="ORF">NTA49_08285</name>
</gene>